<evidence type="ECO:0000313" key="4">
    <source>
        <dbReference type="Proteomes" id="UP000239899"/>
    </source>
</evidence>
<name>A0A2P6TGJ5_CHLSO</name>
<dbReference type="GO" id="GO:0016301">
    <property type="term" value="F:kinase activity"/>
    <property type="evidence" value="ECO:0007669"/>
    <property type="project" value="UniProtKB-KW"/>
</dbReference>
<dbReference type="InterPro" id="IPR052595">
    <property type="entry name" value="LRRC69/RLP"/>
</dbReference>
<comment type="caution">
    <text evidence="3">The sequence shown here is derived from an EMBL/GenBank/DDBJ whole genome shotgun (WGS) entry which is preliminary data.</text>
</comment>
<sequence>MRQIIHLPGCAALGSDSQAPPPAGPDEAGQSADAGQQGTIPASLSDLLAPLPPSQLTHLSLEWGPLLPPQALQPLSRFARLEYLELEAAQVPPATATALAQLTRLAALRCRVGKVTEPLLGALLSLPRLRQLALEAPRMHPLVGPSLTLITSLQQLHLSSSQLPGDLCDFLATLRHLKRLELDSSESPLPPLGALATLPALRLLALHDRGGCNYGAVVYPPAPAECGGAQMRACAYGPADAPGTGPAVLSIVGLRPGAPTLNLLTQALLPTETPAARLKLVGGGPLPGCGGSSPGALLDASSSSASGSARGGSCSSVGGSESSQGGLLPAALAACPGQLRRLELRGTRLATLPEGPYLAGLRGLTLGREALAAPDLLLAALAAATQLTHLALEIAVLSEEAEGSLWDVLPQLEWLQLGAATAGGTPAGLGKWQAAK</sequence>
<dbReference type="EMBL" id="LHPG02000017">
    <property type="protein sequence ID" value="PRW33244.1"/>
    <property type="molecule type" value="Genomic_DNA"/>
</dbReference>
<dbReference type="PANTHER" id="PTHR48057:SF7">
    <property type="entry name" value="LEUCINE-RICH REPEAT SERINE_THREONINE-PROTEIN KINASE 1"/>
    <property type="match status" value="1"/>
</dbReference>
<feature type="region of interest" description="Disordered" evidence="2">
    <location>
        <begin position="11"/>
        <end position="37"/>
    </location>
</feature>
<dbReference type="InterPro" id="IPR032675">
    <property type="entry name" value="LRR_dom_sf"/>
</dbReference>
<evidence type="ECO:0000313" key="3">
    <source>
        <dbReference type="EMBL" id="PRW33244.1"/>
    </source>
</evidence>
<comment type="subcellular location">
    <subcellularLocation>
        <location evidence="1">Cytoplasm</location>
        <location evidence="1">Cytoskeleton</location>
        <location evidence="1">Cilium axoneme</location>
    </subcellularLocation>
</comment>
<dbReference type="PANTHER" id="PTHR48057">
    <property type="entry name" value="LEUCINE-RICH REPEAT SERINE/THREONINE-PROTEIN KINASE 1"/>
    <property type="match status" value="1"/>
</dbReference>
<evidence type="ECO:0000256" key="1">
    <source>
        <dbReference type="ARBA" id="ARBA00004430"/>
    </source>
</evidence>
<gene>
    <name evidence="3" type="ORF">C2E21_7927</name>
</gene>
<dbReference type="Proteomes" id="UP000239899">
    <property type="component" value="Unassembled WGS sequence"/>
</dbReference>
<evidence type="ECO:0000256" key="2">
    <source>
        <dbReference type="SAM" id="MobiDB-lite"/>
    </source>
</evidence>
<reference evidence="3 4" key="1">
    <citation type="journal article" date="2018" name="Plant J.">
        <title>Genome sequences of Chlorella sorokiniana UTEX 1602 and Micractinium conductrix SAG 241.80: implications to maltose excretion by a green alga.</title>
        <authorList>
            <person name="Arriola M.B."/>
            <person name="Velmurugan N."/>
            <person name="Zhang Y."/>
            <person name="Plunkett M.H."/>
            <person name="Hondzo H."/>
            <person name="Barney B.M."/>
        </authorList>
    </citation>
    <scope>NUCLEOTIDE SEQUENCE [LARGE SCALE GENOMIC DNA]</scope>
    <source>
        <strain evidence="4">UTEX 1602</strain>
    </source>
</reference>
<dbReference type="SUPFAM" id="SSF52047">
    <property type="entry name" value="RNI-like"/>
    <property type="match status" value="1"/>
</dbReference>
<dbReference type="GO" id="GO:0005930">
    <property type="term" value="C:axoneme"/>
    <property type="evidence" value="ECO:0007669"/>
    <property type="project" value="UniProtKB-SubCell"/>
</dbReference>
<dbReference type="Gene3D" id="3.80.10.10">
    <property type="entry name" value="Ribonuclease Inhibitor"/>
    <property type="match status" value="1"/>
</dbReference>
<dbReference type="OrthoDB" id="10683854at2759"/>
<proteinExistence type="predicted"/>
<organism evidence="3 4">
    <name type="scientific">Chlorella sorokiniana</name>
    <name type="common">Freshwater green alga</name>
    <dbReference type="NCBI Taxonomy" id="3076"/>
    <lineage>
        <taxon>Eukaryota</taxon>
        <taxon>Viridiplantae</taxon>
        <taxon>Chlorophyta</taxon>
        <taxon>core chlorophytes</taxon>
        <taxon>Trebouxiophyceae</taxon>
        <taxon>Chlorellales</taxon>
        <taxon>Chlorellaceae</taxon>
        <taxon>Chlorella clade</taxon>
        <taxon>Chlorella</taxon>
    </lineage>
</organism>
<accession>A0A2P6TGJ5</accession>
<protein>
    <submittedName>
        <fullName evidence="3">BRASSINOSTEROID INSENSITIVE 1-associated receptor kinase 1-like</fullName>
    </submittedName>
</protein>
<dbReference type="AlphaFoldDB" id="A0A2P6TGJ5"/>
<keyword evidence="4" id="KW-1185">Reference proteome</keyword>